<keyword evidence="1" id="KW-1133">Transmembrane helix</keyword>
<keyword evidence="3" id="KW-1185">Reference proteome</keyword>
<protein>
    <submittedName>
        <fullName evidence="2">Transporter</fullName>
    </submittedName>
</protein>
<feature type="transmembrane region" description="Helical" evidence="1">
    <location>
        <begin position="280"/>
        <end position="303"/>
    </location>
</feature>
<organism evidence="2 3">
    <name type="scientific">Streptomyces coryli</name>
    <dbReference type="NCBI Taxonomy" id="1128680"/>
    <lineage>
        <taxon>Bacteria</taxon>
        <taxon>Bacillati</taxon>
        <taxon>Actinomycetota</taxon>
        <taxon>Actinomycetes</taxon>
        <taxon>Kitasatosporales</taxon>
        <taxon>Streptomycetaceae</taxon>
        <taxon>Streptomyces</taxon>
    </lineage>
</organism>
<proteinExistence type="predicted"/>
<dbReference type="PANTHER" id="PTHR36833">
    <property type="entry name" value="SLR0610 PROTEIN-RELATED"/>
    <property type="match status" value="1"/>
</dbReference>
<comment type="caution">
    <text evidence="2">The sequence shown here is derived from an EMBL/GenBank/DDBJ whole genome shotgun (WGS) entry which is preliminary data.</text>
</comment>
<dbReference type="InterPro" id="IPR010390">
    <property type="entry name" value="ABC-2_transporter-like"/>
</dbReference>
<evidence type="ECO:0000256" key="1">
    <source>
        <dbReference type="SAM" id="Phobius"/>
    </source>
</evidence>
<keyword evidence="1" id="KW-0472">Membrane</keyword>
<feature type="transmembrane region" description="Helical" evidence="1">
    <location>
        <begin position="75"/>
        <end position="96"/>
    </location>
</feature>
<evidence type="ECO:0000313" key="2">
    <source>
        <dbReference type="EMBL" id="NGN66806.1"/>
    </source>
</evidence>
<accession>A0A6G4U516</accession>
<dbReference type="EMBL" id="JAAKZV010000111">
    <property type="protein sequence ID" value="NGN66806.1"/>
    <property type="molecule type" value="Genomic_DNA"/>
</dbReference>
<feature type="transmembrane region" description="Helical" evidence="1">
    <location>
        <begin position="190"/>
        <end position="210"/>
    </location>
</feature>
<dbReference type="Proteomes" id="UP000481583">
    <property type="component" value="Unassembled WGS sequence"/>
</dbReference>
<feature type="transmembrane region" description="Helical" evidence="1">
    <location>
        <begin position="250"/>
        <end position="268"/>
    </location>
</feature>
<name>A0A6G4U516_9ACTN</name>
<keyword evidence="1" id="KW-0812">Transmembrane</keyword>
<dbReference type="AlphaFoldDB" id="A0A6G4U516"/>
<sequence>MCCSAGTRAWGCWRRSASRRPGRWCCWRSGARCRRSRRGGWWSRVGERLYLGLRGYGLIVAMWVRATLAYRTSFALMVLGSFVSTFLNFVAIMIMFTHTDVLGGFTVAEVALLYGTSATSLGLADLLLGSLDRLGARVRDGTMDALLVRPVPVFAQVTADRFALRRLGRISQGVLVLIWALTQVDVDWTWWKLVLLPVTVLSGLGIYGAIYTCGAAFQFWANDASEVQNAFTYGGDTLLQYPPTIFAKDLVWGATFIIPLAFVNWLPIGRILGREDRLGLPGWVDFASPAVALIACTIAGFAWRAGLRGYRSTGS</sequence>
<reference evidence="2 3" key="1">
    <citation type="submission" date="2020-02" db="EMBL/GenBank/DDBJ databases">
        <title>Whole-genome analyses of novel actinobacteria.</title>
        <authorList>
            <person name="Sahin N."/>
        </authorList>
    </citation>
    <scope>NUCLEOTIDE SEQUENCE [LARGE SCALE GENOMIC DNA]</scope>
    <source>
        <strain evidence="2 3">A7024</strain>
    </source>
</reference>
<dbReference type="PANTHER" id="PTHR36833:SF1">
    <property type="entry name" value="INTEGRAL MEMBRANE TRANSPORT PROTEIN"/>
    <property type="match status" value="1"/>
</dbReference>
<evidence type="ECO:0000313" key="3">
    <source>
        <dbReference type="Proteomes" id="UP000481583"/>
    </source>
</evidence>
<feature type="transmembrane region" description="Helical" evidence="1">
    <location>
        <begin position="102"/>
        <end position="128"/>
    </location>
</feature>
<gene>
    <name evidence="2" type="ORF">G5C51_23235</name>
</gene>
<dbReference type="Pfam" id="PF06182">
    <property type="entry name" value="ABC2_membrane_6"/>
    <property type="match status" value="1"/>
</dbReference>